<accession>A0A0W8E243</accession>
<proteinExistence type="inferred from homology"/>
<dbReference type="NCBIfam" id="TIGR02488">
    <property type="entry name" value="flgG_G_neg"/>
    <property type="match status" value="1"/>
</dbReference>
<evidence type="ECO:0000313" key="7">
    <source>
        <dbReference type="EMBL" id="KUG02720.1"/>
    </source>
</evidence>
<dbReference type="NCBIfam" id="TIGR03506">
    <property type="entry name" value="FlgEFG_subfam"/>
    <property type="match status" value="2"/>
</dbReference>
<evidence type="ECO:0000259" key="5">
    <source>
        <dbReference type="Pfam" id="PF06429"/>
    </source>
</evidence>
<dbReference type="PANTHER" id="PTHR30435:SF19">
    <property type="entry name" value="FLAGELLAR BASAL-BODY ROD PROTEIN FLGG"/>
    <property type="match status" value="1"/>
</dbReference>
<dbReference type="PANTHER" id="PTHR30435">
    <property type="entry name" value="FLAGELLAR PROTEIN"/>
    <property type="match status" value="1"/>
</dbReference>
<protein>
    <recommendedName>
        <fullName evidence="2">Flagellar basal-body rod protein FlgG</fullName>
    </recommendedName>
    <alternativeName>
        <fullName evidence="3">Distal rod protein</fullName>
    </alternativeName>
</protein>
<dbReference type="GO" id="GO:0071978">
    <property type="term" value="P:bacterial-type flagellum-dependent swarming motility"/>
    <property type="evidence" value="ECO:0007669"/>
    <property type="project" value="TreeGrafter"/>
</dbReference>
<evidence type="ECO:0000256" key="2">
    <source>
        <dbReference type="ARBA" id="ARBA00017948"/>
    </source>
</evidence>
<dbReference type="EMBL" id="LNQE01001913">
    <property type="protein sequence ID" value="KUG02720.1"/>
    <property type="molecule type" value="Genomic_DNA"/>
</dbReference>
<feature type="domain" description="Flagellar basal body rod protein N-terminal" evidence="4">
    <location>
        <begin position="5"/>
        <end position="35"/>
    </location>
</feature>
<dbReference type="SUPFAM" id="SSF117143">
    <property type="entry name" value="Flagellar hook protein flgE"/>
    <property type="match status" value="1"/>
</dbReference>
<keyword evidence="7" id="KW-0969">Cilium</keyword>
<dbReference type="InterPro" id="IPR053967">
    <property type="entry name" value="LlgE_F_G-like_D1"/>
</dbReference>
<dbReference type="Pfam" id="PF22692">
    <property type="entry name" value="LlgE_F_G_D1"/>
    <property type="match status" value="1"/>
</dbReference>
<name>A0A0W8E243_9ZZZZ</name>
<evidence type="ECO:0000259" key="4">
    <source>
        <dbReference type="Pfam" id="PF00460"/>
    </source>
</evidence>
<comment type="similarity">
    <text evidence="1">Belongs to the flagella basal body rod proteins family.</text>
</comment>
<reference evidence="7" key="1">
    <citation type="journal article" date="2015" name="Proc. Natl. Acad. Sci. U.S.A.">
        <title>Networks of energetic and metabolic interactions define dynamics in microbial communities.</title>
        <authorList>
            <person name="Embree M."/>
            <person name="Liu J.K."/>
            <person name="Al-Bassam M.M."/>
            <person name="Zengler K."/>
        </authorList>
    </citation>
    <scope>NUCLEOTIDE SEQUENCE</scope>
</reference>
<organism evidence="7">
    <name type="scientific">hydrocarbon metagenome</name>
    <dbReference type="NCBI Taxonomy" id="938273"/>
    <lineage>
        <taxon>unclassified sequences</taxon>
        <taxon>metagenomes</taxon>
        <taxon>ecological metagenomes</taxon>
    </lineage>
</organism>
<feature type="domain" description="Flagellar basal-body/hook protein C-terminal" evidence="5">
    <location>
        <begin position="214"/>
        <end position="259"/>
    </location>
</feature>
<dbReference type="InterPro" id="IPR020013">
    <property type="entry name" value="Flagellar_FlgE/F/G"/>
</dbReference>
<dbReference type="InterPro" id="IPR010930">
    <property type="entry name" value="Flg_bb/hook_C_dom"/>
</dbReference>
<dbReference type="InterPro" id="IPR001444">
    <property type="entry name" value="Flag_bb_rod_N"/>
</dbReference>
<keyword evidence="7" id="KW-0966">Cell projection</keyword>
<comment type="caution">
    <text evidence="7">The sequence shown here is derived from an EMBL/GenBank/DDBJ whole genome shotgun (WGS) entry which is preliminary data.</text>
</comment>
<dbReference type="InterPro" id="IPR012834">
    <property type="entry name" value="FlgG_G_neg"/>
</dbReference>
<sequence>MMRSLYTASTGMYAQQLNVDTLAHNISNVNTTGFKKQRVEFQDLLYQQIRRPVVTDNSNEPVGLSVGLGVKPSATQTSFTQGNLQASSNALDVAISGLAFFKLEGMGNDTQMYTRDGALKVDSEGNLCTAAGYKLVGSEALEADAYDVQIAKDGTVTYMTPGSDAAQEAGKLELAKFANPAGLEALGGNLYIATASSGEPEDWDPESDSTVSIQSGYLEMSNVQIVEEMVGLITAQRAYEMNSKVIQSSDEMLQTATSLRR</sequence>
<dbReference type="AlphaFoldDB" id="A0A0W8E243"/>
<dbReference type="Pfam" id="PF00460">
    <property type="entry name" value="Flg_bb_rod"/>
    <property type="match status" value="1"/>
</dbReference>
<dbReference type="Pfam" id="PF06429">
    <property type="entry name" value="Flg_bbr_C"/>
    <property type="match status" value="1"/>
</dbReference>
<dbReference type="GO" id="GO:0009426">
    <property type="term" value="C:bacterial-type flagellum basal body, distal rod"/>
    <property type="evidence" value="ECO:0007669"/>
    <property type="project" value="InterPro"/>
</dbReference>
<dbReference type="InterPro" id="IPR037925">
    <property type="entry name" value="FlgE/F/G-like"/>
</dbReference>
<feature type="domain" description="Flagellar hook protein FlgE/F/G-like D1" evidence="6">
    <location>
        <begin position="94"/>
        <end position="158"/>
    </location>
</feature>
<evidence type="ECO:0000259" key="6">
    <source>
        <dbReference type="Pfam" id="PF22692"/>
    </source>
</evidence>
<evidence type="ECO:0000256" key="1">
    <source>
        <dbReference type="ARBA" id="ARBA00009677"/>
    </source>
</evidence>
<gene>
    <name evidence="7" type="ORF">ASZ90_019914</name>
</gene>
<keyword evidence="7" id="KW-0282">Flagellum</keyword>
<evidence type="ECO:0000256" key="3">
    <source>
        <dbReference type="ARBA" id="ARBA00032912"/>
    </source>
</evidence>